<reference evidence="8" key="1">
    <citation type="journal article" date="2019" name="Int. J. Syst. Evol. Microbiol.">
        <title>The Global Catalogue of Microorganisms (GCM) 10K type strain sequencing project: providing services to taxonomists for standard genome sequencing and annotation.</title>
        <authorList>
            <consortium name="The Broad Institute Genomics Platform"/>
            <consortium name="The Broad Institute Genome Sequencing Center for Infectious Disease"/>
            <person name="Wu L."/>
            <person name="Ma J."/>
        </authorList>
    </citation>
    <scope>NUCLEOTIDE SEQUENCE [LARGE SCALE GENOMIC DNA]</scope>
    <source>
        <strain evidence="8">JCM 18325</strain>
    </source>
</reference>
<evidence type="ECO:0000256" key="2">
    <source>
        <dbReference type="ARBA" id="ARBA00022691"/>
    </source>
</evidence>
<dbReference type="Proteomes" id="UP001501433">
    <property type="component" value="Unassembled WGS sequence"/>
</dbReference>
<evidence type="ECO:0000256" key="4">
    <source>
        <dbReference type="ARBA" id="ARBA00023004"/>
    </source>
</evidence>
<evidence type="ECO:0000313" key="8">
    <source>
        <dbReference type="Proteomes" id="UP001501433"/>
    </source>
</evidence>
<dbReference type="EMBL" id="BAABJW010000004">
    <property type="protein sequence ID" value="GAA4815287.1"/>
    <property type="molecule type" value="Genomic_DNA"/>
</dbReference>
<proteinExistence type="predicted"/>
<sequence length="746" mass="86169">MKLKHKLFRIKEIARKKIASFKNDFLFFKKLYFGKKSTFSTQVLDSSSKPTVLNLNIIDSCNSKCTMCNIWKRDEALEITPEQLKKVLLDDFFSELEHVGVTGGEPTLREDLPDVYQKIIDALPNIKGLSIITNAIIEADVKKRILEVKGVCDSHNVPFSAMISIDGVDKVHDNVRGTKGNFKTAISVYNYLKYELKIPVEFGCTISKINVWDADDLLFYAKQNNMYGRFRVAETINRLYNQDRGKVIRNFDEDETYNLLLFFEKLKHSFEPNDIYRRTYSSIQNILKGGNRLIGCPYHNKGVVLGSKGQLSYCAPKSKEIGNAFEQSPQIIYKEQLEEKRRILKENCKNCIHDYHAPITQHEVELQQNEIFFNKYLKIEQLNKIVSIARLVKKIPKSNSLKRIFIMGWYGTETVGDKAILAGIIDYYKSEFKGEVEFVIGSIYPFITKRTCYELSINATVVSTKTFELLAYSKSSDVIVMGGGPLMDINELFIPLLGFKVAKAYGNKTVVFGCGIGPLKSKKFEKAVKNILQYSDEIKLRDQISIEIAKSYGITKHIEYFGDPAKKYLLTIKDNLVVEKENIITCYLRDWTFEYFNGTKNEFLVKKSRFEEGLASLIKKQANDKNVKRIEFHHMHNFVIGNDDRDFSRYFIQKYFNNDERVVFNKKLSTVNSISESMKKSSLNICMRFHSVLFAHTLETNFIAIDYTLGGKIYNYLLDHECLSKLWKVEDIIKNNNNQKHDLQDL</sequence>
<keyword evidence="5" id="KW-0411">Iron-sulfur</keyword>
<organism evidence="7 8">
    <name type="scientific">Litoribaculum gwangyangense</name>
    <dbReference type="NCBI Taxonomy" id="1130722"/>
    <lineage>
        <taxon>Bacteria</taxon>
        <taxon>Pseudomonadati</taxon>
        <taxon>Bacteroidota</taxon>
        <taxon>Flavobacteriia</taxon>
        <taxon>Flavobacteriales</taxon>
        <taxon>Flavobacteriaceae</taxon>
        <taxon>Litoribaculum</taxon>
    </lineage>
</organism>
<dbReference type="CDD" id="cd01335">
    <property type="entry name" value="Radical_SAM"/>
    <property type="match status" value="1"/>
</dbReference>
<dbReference type="InterPro" id="IPR007345">
    <property type="entry name" value="Polysacch_pyruvyl_Trfase"/>
</dbReference>
<comment type="cofactor">
    <cofactor evidence="1">
        <name>[4Fe-4S] cluster</name>
        <dbReference type="ChEBI" id="CHEBI:49883"/>
    </cofactor>
</comment>
<keyword evidence="3" id="KW-0479">Metal-binding</keyword>
<evidence type="ECO:0000259" key="6">
    <source>
        <dbReference type="PROSITE" id="PS51918"/>
    </source>
</evidence>
<evidence type="ECO:0000256" key="5">
    <source>
        <dbReference type="ARBA" id="ARBA00023014"/>
    </source>
</evidence>
<dbReference type="PROSITE" id="PS51918">
    <property type="entry name" value="RADICAL_SAM"/>
    <property type="match status" value="1"/>
</dbReference>
<dbReference type="SFLD" id="SFLDG01067">
    <property type="entry name" value="SPASM/twitch_domain_containing"/>
    <property type="match status" value="1"/>
</dbReference>
<dbReference type="SUPFAM" id="SSF102114">
    <property type="entry name" value="Radical SAM enzymes"/>
    <property type="match status" value="1"/>
</dbReference>
<dbReference type="Pfam" id="PF04055">
    <property type="entry name" value="Radical_SAM"/>
    <property type="match status" value="1"/>
</dbReference>
<gene>
    <name evidence="7" type="ORF">GCM10023330_24150</name>
</gene>
<keyword evidence="8" id="KW-1185">Reference proteome</keyword>
<dbReference type="Gene3D" id="3.20.20.70">
    <property type="entry name" value="Aldolase class I"/>
    <property type="match status" value="1"/>
</dbReference>
<evidence type="ECO:0000313" key="7">
    <source>
        <dbReference type="EMBL" id="GAA4815287.1"/>
    </source>
</evidence>
<keyword evidence="4" id="KW-0408">Iron</keyword>
<evidence type="ECO:0000256" key="3">
    <source>
        <dbReference type="ARBA" id="ARBA00022723"/>
    </source>
</evidence>
<comment type="caution">
    <text evidence="7">The sequence shown here is derived from an EMBL/GenBank/DDBJ whole genome shotgun (WGS) entry which is preliminary data.</text>
</comment>
<dbReference type="Pfam" id="PF04230">
    <property type="entry name" value="PS_pyruv_trans"/>
    <property type="match status" value="1"/>
</dbReference>
<dbReference type="InterPro" id="IPR050377">
    <property type="entry name" value="Radical_SAM_PqqE_MftC-like"/>
</dbReference>
<evidence type="ECO:0000256" key="1">
    <source>
        <dbReference type="ARBA" id="ARBA00001966"/>
    </source>
</evidence>
<dbReference type="RefSeq" id="WP_345277247.1">
    <property type="nucleotide sequence ID" value="NZ_BAABJW010000004.1"/>
</dbReference>
<keyword evidence="2" id="KW-0949">S-adenosyl-L-methionine</keyword>
<dbReference type="InterPro" id="IPR013785">
    <property type="entry name" value="Aldolase_TIM"/>
</dbReference>
<dbReference type="InterPro" id="IPR007197">
    <property type="entry name" value="rSAM"/>
</dbReference>
<accession>A0ABP9CQS0</accession>
<dbReference type="SFLD" id="SFLDS00029">
    <property type="entry name" value="Radical_SAM"/>
    <property type="match status" value="1"/>
</dbReference>
<dbReference type="InterPro" id="IPR058240">
    <property type="entry name" value="rSAM_sf"/>
</dbReference>
<name>A0ABP9CQS0_9FLAO</name>
<dbReference type="PANTHER" id="PTHR11228:SF7">
    <property type="entry name" value="PQQA PEPTIDE CYCLASE"/>
    <property type="match status" value="1"/>
</dbReference>
<protein>
    <recommendedName>
        <fullName evidence="6">Radical SAM core domain-containing protein</fullName>
    </recommendedName>
</protein>
<dbReference type="PANTHER" id="PTHR11228">
    <property type="entry name" value="RADICAL SAM DOMAIN PROTEIN"/>
    <property type="match status" value="1"/>
</dbReference>
<feature type="domain" description="Radical SAM core" evidence="6">
    <location>
        <begin position="47"/>
        <end position="271"/>
    </location>
</feature>